<dbReference type="AlphaFoldDB" id="A0A367ZKS3"/>
<dbReference type="Proteomes" id="UP000252355">
    <property type="component" value="Unassembled WGS sequence"/>
</dbReference>
<evidence type="ECO:0008006" key="3">
    <source>
        <dbReference type="Google" id="ProtNLM"/>
    </source>
</evidence>
<organism evidence="1 2">
    <name type="scientific">Candidatus Ozemobacter sibiricus</name>
    <dbReference type="NCBI Taxonomy" id="2268124"/>
    <lineage>
        <taxon>Bacteria</taxon>
        <taxon>Candidatus Ozemobacteria</taxon>
        <taxon>Candidatus Ozemobacterales</taxon>
        <taxon>Candidatus Ozemobacteraceae</taxon>
        <taxon>Candidatus Ozemobacter</taxon>
    </lineage>
</organism>
<evidence type="ECO:0000313" key="1">
    <source>
        <dbReference type="EMBL" id="RCK78369.1"/>
    </source>
</evidence>
<dbReference type="EMBL" id="QOQW01000023">
    <property type="protein sequence ID" value="RCK78369.1"/>
    <property type="molecule type" value="Genomic_DNA"/>
</dbReference>
<proteinExistence type="predicted"/>
<comment type="caution">
    <text evidence="1">The sequence shown here is derived from an EMBL/GenBank/DDBJ whole genome shotgun (WGS) entry which is preliminary data.</text>
</comment>
<gene>
    <name evidence="1" type="ORF">OZSIB_1471</name>
</gene>
<dbReference type="InterPro" id="IPR053158">
    <property type="entry name" value="CapK_Type1_Caps_Biosynth"/>
</dbReference>
<dbReference type="SUPFAM" id="SSF56801">
    <property type="entry name" value="Acetyl-CoA synthetase-like"/>
    <property type="match status" value="1"/>
</dbReference>
<reference evidence="1 2" key="1">
    <citation type="submission" date="2018-05" db="EMBL/GenBank/DDBJ databases">
        <title>A metagenomic window into the 2 km-deep terrestrial subsurface aquifer revealed taxonomically and functionally diverse microbial community comprising novel uncultured bacterial lineages.</title>
        <authorList>
            <person name="Kadnikov V.V."/>
            <person name="Mardanov A.V."/>
            <person name="Beletsky A.V."/>
            <person name="Banks D."/>
            <person name="Pimenov N.V."/>
            <person name="Frank Y.A."/>
            <person name="Karnachuk O.V."/>
            <person name="Ravin N.V."/>
        </authorList>
    </citation>
    <scope>NUCLEOTIDE SEQUENCE [LARGE SCALE GENOMIC DNA]</scope>
    <source>
        <strain evidence="1">BY5</strain>
    </source>
</reference>
<accession>A0A367ZKS3</accession>
<protein>
    <recommendedName>
        <fullName evidence="3">Coenzyme F390 synthetase</fullName>
    </recommendedName>
</protein>
<dbReference type="InterPro" id="IPR042099">
    <property type="entry name" value="ANL_N_sf"/>
</dbReference>
<dbReference type="PANTHER" id="PTHR36932:SF1">
    <property type="entry name" value="CAPSULAR POLYSACCHARIDE BIOSYNTHESIS PROTEIN"/>
    <property type="match status" value="1"/>
</dbReference>
<evidence type="ECO:0000313" key="2">
    <source>
        <dbReference type="Proteomes" id="UP000252355"/>
    </source>
</evidence>
<sequence length="439" mass="51336">MREPGRLEDLWLTARGIWHHYAFLRHSQWWSTDRLRAYQAELVGQLLIRAYERTDYYREAFWKADFDPYKDFRSLEDLSRVPLLDKETARRAPARLADPNAVDQALELRTSGTTGQVFREYVSKEHWVVEQGVVWRHWSWTGYRFRDPVATVRSYVPKEGEPLWKLDRVRNFMFFSAYHLNPEGAEAYLRQMQQFKPVILRGYPASLYVLARMAERLQLETPPLKAILTGSEMLLPEYREVIERVFRARVFDWYGQAECTCTLNECEAHEGMHINMEYGVCELLPDPRLPPNERRIVATCLHNRAMPLIRYDTGDIAILAERTTCSCGRGLPLVKGIRGRSDDFLYAPDGRIIPSVNLYTVMYKIDEIIAFQLIQDRLDHLEVRLEAKHFPAAVEERLRADLRERFGGGVTIDLRVNEPFIQTADGKKRPVISQVKLAW</sequence>
<dbReference type="PANTHER" id="PTHR36932">
    <property type="entry name" value="CAPSULAR POLYSACCHARIDE BIOSYNTHESIS PROTEIN"/>
    <property type="match status" value="1"/>
</dbReference>
<dbReference type="Gene3D" id="3.40.50.12780">
    <property type="entry name" value="N-terminal domain of ligase-like"/>
    <property type="match status" value="1"/>
</dbReference>
<name>A0A367ZKS3_9BACT</name>